<dbReference type="AlphaFoldDB" id="A0A6A4F7I6"/>
<name>A0A6A4F7I6_9STRA</name>
<evidence type="ECO:0000313" key="2">
    <source>
        <dbReference type="Proteomes" id="UP000434957"/>
    </source>
</evidence>
<organism evidence="1 2">
    <name type="scientific">Phytophthora rubi</name>
    <dbReference type="NCBI Taxonomy" id="129364"/>
    <lineage>
        <taxon>Eukaryota</taxon>
        <taxon>Sar</taxon>
        <taxon>Stramenopiles</taxon>
        <taxon>Oomycota</taxon>
        <taxon>Peronosporomycetes</taxon>
        <taxon>Peronosporales</taxon>
        <taxon>Peronosporaceae</taxon>
        <taxon>Phytophthora</taxon>
    </lineage>
</organism>
<comment type="caution">
    <text evidence="1">The sequence shown here is derived from an EMBL/GenBank/DDBJ whole genome shotgun (WGS) entry which is preliminary data.</text>
</comment>
<proteinExistence type="predicted"/>
<reference evidence="1 2" key="1">
    <citation type="submission" date="2018-08" db="EMBL/GenBank/DDBJ databases">
        <title>Genomic investigation of the strawberry pathogen Phytophthora fragariae indicates pathogenicity is determined by transcriptional variation in three key races.</title>
        <authorList>
            <person name="Adams T.M."/>
            <person name="Armitage A.D."/>
            <person name="Sobczyk M.K."/>
            <person name="Bates H.J."/>
            <person name="Dunwell J.M."/>
            <person name="Nellist C.F."/>
            <person name="Harrison R.J."/>
        </authorList>
    </citation>
    <scope>NUCLEOTIDE SEQUENCE [LARGE SCALE GENOMIC DNA]</scope>
    <source>
        <strain evidence="1 2">SCRP333</strain>
    </source>
</reference>
<dbReference type="Proteomes" id="UP000434957">
    <property type="component" value="Unassembled WGS sequence"/>
</dbReference>
<gene>
    <name evidence="1" type="ORF">PR003_g9836</name>
</gene>
<protein>
    <submittedName>
        <fullName evidence="1">Uncharacterized protein</fullName>
    </submittedName>
</protein>
<evidence type="ECO:0000313" key="1">
    <source>
        <dbReference type="EMBL" id="KAE9341704.1"/>
    </source>
</evidence>
<dbReference type="EMBL" id="QXFT01000520">
    <property type="protein sequence ID" value="KAE9341704.1"/>
    <property type="molecule type" value="Genomic_DNA"/>
</dbReference>
<sequence>MAVPSVIIAGPQGPPFIGLTNIAPRVVQRADEASWTGSATAVAERK</sequence>
<accession>A0A6A4F7I6</accession>
<keyword evidence="2" id="KW-1185">Reference proteome</keyword>